<evidence type="ECO:0000256" key="1">
    <source>
        <dbReference type="SAM" id="MobiDB-lite"/>
    </source>
</evidence>
<dbReference type="EMBL" id="JBICCN010000105">
    <property type="protein sequence ID" value="KAL3093783.1"/>
    <property type="molecule type" value="Genomic_DNA"/>
</dbReference>
<reference evidence="2 3" key="1">
    <citation type="submission" date="2024-10" db="EMBL/GenBank/DDBJ databases">
        <authorList>
            <person name="Kim D."/>
        </authorList>
    </citation>
    <scope>NUCLEOTIDE SEQUENCE [LARGE SCALE GENOMIC DNA]</scope>
    <source>
        <strain evidence="2">Taebaek</strain>
    </source>
</reference>
<organism evidence="2 3">
    <name type="scientific">Heterodera schachtii</name>
    <name type="common">Sugarbeet cyst nematode worm</name>
    <name type="synonym">Tylenchus schachtii</name>
    <dbReference type="NCBI Taxonomy" id="97005"/>
    <lineage>
        <taxon>Eukaryota</taxon>
        <taxon>Metazoa</taxon>
        <taxon>Ecdysozoa</taxon>
        <taxon>Nematoda</taxon>
        <taxon>Chromadorea</taxon>
        <taxon>Rhabditida</taxon>
        <taxon>Tylenchina</taxon>
        <taxon>Tylenchomorpha</taxon>
        <taxon>Tylenchoidea</taxon>
        <taxon>Heteroderidae</taxon>
        <taxon>Heteroderinae</taxon>
        <taxon>Heterodera</taxon>
    </lineage>
</organism>
<keyword evidence="3" id="KW-1185">Reference proteome</keyword>
<dbReference type="Proteomes" id="UP001620645">
    <property type="component" value="Unassembled WGS sequence"/>
</dbReference>
<feature type="compositionally biased region" description="Basic and acidic residues" evidence="1">
    <location>
        <begin position="100"/>
        <end position="126"/>
    </location>
</feature>
<gene>
    <name evidence="2" type="ORF">niasHS_005122</name>
</gene>
<name>A0ABD2JT66_HETSC</name>
<proteinExistence type="predicted"/>
<protein>
    <submittedName>
        <fullName evidence="2">Uncharacterized protein</fullName>
    </submittedName>
</protein>
<comment type="caution">
    <text evidence="2">The sequence shown here is derived from an EMBL/GenBank/DDBJ whole genome shotgun (WGS) entry which is preliminary data.</text>
</comment>
<evidence type="ECO:0000313" key="2">
    <source>
        <dbReference type="EMBL" id="KAL3093783.1"/>
    </source>
</evidence>
<accession>A0ABD2JT66</accession>
<sequence>MANADSPILISDEELSDDETHLRKLLLSEQHQRQQREQQFNPDRPYSSTVHSLPINQVQIVTPAQGQQLKRDQQLALINQKIKEMEAAKRQIEEEETAEEEARILREKAWKAEEQKKRTKRELDKR</sequence>
<dbReference type="AlphaFoldDB" id="A0ABD2JT66"/>
<evidence type="ECO:0000313" key="3">
    <source>
        <dbReference type="Proteomes" id="UP001620645"/>
    </source>
</evidence>
<feature type="region of interest" description="Disordered" evidence="1">
    <location>
        <begin position="90"/>
        <end position="126"/>
    </location>
</feature>
<feature type="region of interest" description="Disordered" evidence="1">
    <location>
        <begin position="30"/>
        <end position="49"/>
    </location>
</feature>